<organism evidence="1 2">
    <name type="scientific">Reticulomyxa filosa</name>
    <dbReference type="NCBI Taxonomy" id="46433"/>
    <lineage>
        <taxon>Eukaryota</taxon>
        <taxon>Sar</taxon>
        <taxon>Rhizaria</taxon>
        <taxon>Retaria</taxon>
        <taxon>Foraminifera</taxon>
        <taxon>Monothalamids</taxon>
        <taxon>Reticulomyxidae</taxon>
        <taxon>Reticulomyxa</taxon>
    </lineage>
</organism>
<keyword evidence="2" id="KW-1185">Reference proteome</keyword>
<evidence type="ECO:0000313" key="2">
    <source>
        <dbReference type="Proteomes" id="UP000023152"/>
    </source>
</evidence>
<protein>
    <submittedName>
        <fullName evidence="1">Uncharacterized protein</fullName>
    </submittedName>
</protein>
<sequence length="157" mass="18570">MHNSNKENKMKEFDVLFYTLLFTLVFLNNRKGETLFFLIDYDKLIVQKDMEKAEIGGINLQEYCSNDINVAKILFTMSNIHILLFKLSKVIINLKTNTCKVYKSCVKLYFSFQHKSSFFCFQKEICKINYNNVFQKLIFSLYFCLNNNLIVLLIPPL</sequence>
<proteinExistence type="predicted"/>
<dbReference type="EMBL" id="ASPP01038230">
    <property type="protein sequence ID" value="ETO01471.1"/>
    <property type="molecule type" value="Genomic_DNA"/>
</dbReference>
<dbReference type="Proteomes" id="UP000023152">
    <property type="component" value="Unassembled WGS sequence"/>
</dbReference>
<reference evidence="1 2" key="1">
    <citation type="journal article" date="2013" name="Curr. Biol.">
        <title>The Genome of the Foraminiferan Reticulomyxa filosa.</title>
        <authorList>
            <person name="Glockner G."/>
            <person name="Hulsmann N."/>
            <person name="Schleicher M."/>
            <person name="Noegel A.A."/>
            <person name="Eichinger L."/>
            <person name="Gallinger C."/>
            <person name="Pawlowski J."/>
            <person name="Sierra R."/>
            <person name="Euteneuer U."/>
            <person name="Pillet L."/>
            <person name="Moustafa A."/>
            <person name="Platzer M."/>
            <person name="Groth M."/>
            <person name="Szafranski K."/>
            <person name="Schliwa M."/>
        </authorList>
    </citation>
    <scope>NUCLEOTIDE SEQUENCE [LARGE SCALE GENOMIC DNA]</scope>
</reference>
<dbReference type="AlphaFoldDB" id="X6LJE7"/>
<evidence type="ECO:0000313" key="1">
    <source>
        <dbReference type="EMBL" id="ETO01471.1"/>
    </source>
</evidence>
<accession>X6LJE7</accession>
<gene>
    <name evidence="1" type="ORF">RFI_35968</name>
</gene>
<name>X6LJE7_RETFI</name>
<comment type="caution">
    <text evidence="1">The sequence shown here is derived from an EMBL/GenBank/DDBJ whole genome shotgun (WGS) entry which is preliminary data.</text>
</comment>